<comment type="caution">
    <text evidence="1">The sequence shown here is derived from an EMBL/GenBank/DDBJ whole genome shotgun (WGS) entry which is preliminary data.</text>
</comment>
<name>A0A225E1E6_9BACT</name>
<organism evidence="1 2">
    <name type="scientific">Fimbriiglobus ruber</name>
    <dbReference type="NCBI Taxonomy" id="1908690"/>
    <lineage>
        <taxon>Bacteria</taxon>
        <taxon>Pseudomonadati</taxon>
        <taxon>Planctomycetota</taxon>
        <taxon>Planctomycetia</taxon>
        <taxon>Gemmatales</taxon>
        <taxon>Gemmataceae</taxon>
        <taxon>Fimbriiglobus</taxon>
    </lineage>
</organism>
<dbReference type="AlphaFoldDB" id="A0A225E1E6"/>
<dbReference type="RefSeq" id="WP_088252520.1">
    <property type="nucleotide sequence ID" value="NZ_NIDE01000001.1"/>
</dbReference>
<sequence>MVSQNAGGFVSPAVDVSEARWAVDELAGLIQQVGECSVSGLVLRQAQQELRSLIRSTETTGKVVGPLRIHVAA</sequence>
<gene>
    <name evidence="1" type="ORF">FRUB_01111</name>
</gene>
<dbReference type="EMBL" id="NIDE01000001">
    <property type="protein sequence ID" value="OWK47412.1"/>
    <property type="molecule type" value="Genomic_DNA"/>
</dbReference>
<reference evidence="2" key="1">
    <citation type="submission" date="2017-06" db="EMBL/GenBank/DDBJ databases">
        <title>Genome analysis of Fimbriiglobus ruber SP5, the first member of the order Planctomycetales with confirmed chitinolytic capability.</title>
        <authorList>
            <person name="Ravin N.V."/>
            <person name="Rakitin A.L."/>
            <person name="Ivanova A.A."/>
            <person name="Beletsky A.V."/>
            <person name="Kulichevskaya I.S."/>
            <person name="Mardanov A.V."/>
            <person name="Dedysh S.N."/>
        </authorList>
    </citation>
    <scope>NUCLEOTIDE SEQUENCE [LARGE SCALE GENOMIC DNA]</scope>
    <source>
        <strain evidence="2">SP5</strain>
    </source>
</reference>
<keyword evidence="2" id="KW-1185">Reference proteome</keyword>
<proteinExistence type="predicted"/>
<protein>
    <submittedName>
        <fullName evidence="1">Uncharacterized protein</fullName>
    </submittedName>
</protein>
<dbReference type="OrthoDB" id="9946726at2"/>
<accession>A0A225E1E6</accession>
<dbReference type="Proteomes" id="UP000214646">
    <property type="component" value="Unassembled WGS sequence"/>
</dbReference>
<evidence type="ECO:0000313" key="1">
    <source>
        <dbReference type="EMBL" id="OWK47412.1"/>
    </source>
</evidence>
<evidence type="ECO:0000313" key="2">
    <source>
        <dbReference type="Proteomes" id="UP000214646"/>
    </source>
</evidence>